<proteinExistence type="predicted"/>
<dbReference type="EMBL" id="BOOA01000092">
    <property type="protein sequence ID" value="GIH28714.1"/>
    <property type="molecule type" value="Genomic_DNA"/>
</dbReference>
<organism evidence="1 2">
    <name type="scientific">Acrocarpospora phusangensis</name>
    <dbReference type="NCBI Taxonomy" id="1070424"/>
    <lineage>
        <taxon>Bacteria</taxon>
        <taxon>Bacillati</taxon>
        <taxon>Actinomycetota</taxon>
        <taxon>Actinomycetes</taxon>
        <taxon>Streptosporangiales</taxon>
        <taxon>Streptosporangiaceae</taxon>
        <taxon>Acrocarpospora</taxon>
    </lineage>
</organism>
<accession>A0A919UPC4</accession>
<name>A0A919UPC4_9ACTN</name>
<evidence type="ECO:0000313" key="1">
    <source>
        <dbReference type="EMBL" id="GIH28714.1"/>
    </source>
</evidence>
<dbReference type="RefSeq" id="WP_204045332.1">
    <property type="nucleotide sequence ID" value="NZ_BOOA01000092.1"/>
</dbReference>
<sequence>MILLPLPKVLTARFLVVAPETGWRDSPAVAVSDLTIEEVGPGDPRVRDVAELLCCGDCSPGLGPLLPLLETSGHLLVSCTSVPGWPMTHLWAGASAAEALVSARGGTPLDAGTARPLSPAHNPERLREARSRAVPSPYFSDFVIAPWIRITQETAAAGIALSTRGLNRLGLPELRVFAVGQVHLAVWTNTIHGLARALLTRQLAGITANPARASYLLPAELTVTAADVAAALSPSAGPADGLDGDVGSEGACVSQEPSGGGVGWWREVGLRYEVLRDGRQYLNVQALDELD</sequence>
<keyword evidence="2" id="KW-1185">Reference proteome</keyword>
<evidence type="ECO:0000313" key="2">
    <source>
        <dbReference type="Proteomes" id="UP000640052"/>
    </source>
</evidence>
<protein>
    <submittedName>
        <fullName evidence="1">Uncharacterized protein</fullName>
    </submittedName>
</protein>
<dbReference type="AlphaFoldDB" id="A0A919UPC4"/>
<comment type="caution">
    <text evidence="1">The sequence shown here is derived from an EMBL/GenBank/DDBJ whole genome shotgun (WGS) entry which is preliminary data.</text>
</comment>
<dbReference type="Proteomes" id="UP000640052">
    <property type="component" value="Unassembled WGS sequence"/>
</dbReference>
<reference evidence="1" key="1">
    <citation type="submission" date="2021-01" db="EMBL/GenBank/DDBJ databases">
        <title>Whole genome shotgun sequence of Acrocarpospora phusangensis NBRC 108782.</title>
        <authorList>
            <person name="Komaki H."/>
            <person name="Tamura T."/>
        </authorList>
    </citation>
    <scope>NUCLEOTIDE SEQUENCE</scope>
    <source>
        <strain evidence="1">NBRC 108782</strain>
    </source>
</reference>
<gene>
    <name evidence="1" type="ORF">Aph01nite_70240</name>
</gene>